<dbReference type="InterPro" id="IPR042092">
    <property type="entry name" value="PsdUridine_s_RsuA/RluB/E/F_cat"/>
</dbReference>
<dbReference type="InterPro" id="IPR020094">
    <property type="entry name" value="TruA/RsuA/RluB/E/F_N"/>
</dbReference>
<dbReference type="SUPFAM" id="SSF55120">
    <property type="entry name" value="Pseudouridine synthase"/>
    <property type="match status" value="1"/>
</dbReference>
<dbReference type="SUPFAM" id="SSF55174">
    <property type="entry name" value="Alpha-L RNA-binding motif"/>
    <property type="match status" value="1"/>
</dbReference>
<evidence type="ECO:0000313" key="6">
    <source>
        <dbReference type="Proteomes" id="UP001140206"/>
    </source>
</evidence>
<dbReference type="InterPro" id="IPR050343">
    <property type="entry name" value="RsuA_PseudoU_synthase"/>
</dbReference>
<dbReference type="Gene3D" id="3.10.290.10">
    <property type="entry name" value="RNA-binding S4 domain"/>
    <property type="match status" value="1"/>
</dbReference>
<dbReference type="SMART" id="SM00363">
    <property type="entry name" value="S4"/>
    <property type="match status" value="1"/>
</dbReference>
<dbReference type="GO" id="GO:0001522">
    <property type="term" value="P:pseudouridine synthesis"/>
    <property type="evidence" value="ECO:0007669"/>
    <property type="project" value="InterPro"/>
</dbReference>
<dbReference type="Gene3D" id="3.30.70.580">
    <property type="entry name" value="Pseudouridine synthase I, catalytic domain, N-terminal subdomain"/>
    <property type="match status" value="1"/>
</dbReference>
<keyword evidence="6" id="KW-1185">Reference proteome</keyword>
<dbReference type="InterPro" id="IPR002942">
    <property type="entry name" value="S4_RNA-bd"/>
</dbReference>
<protein>
    <submittedName>
        <fullName evidence="5">Ribosomal large subunit pseudouridine synthase B</fullName>
    </submittedName>
</protein>
<dbReference type="Proteomes" id="UP001140206">
    <property type="component" value="Chromosome 2"/>
</dbReference>
<evidence type="ECO:0000256" key="1">
    <source>
        <dbReference type="ARBA" id="ARBA00008348"/>
    </source>
</evidence>
<evidence type="ECO:0000256" key="2">
    <source>
        <dbReference type="ARBA" id="ARBA00023235"/>
    </source>
</evidence>
<comment type="similarity">
    <text evidence="1">Belongs to the pseudouridine synthase RsuA family.</text>
</comment>
<comment type="caution">
    <text evidence="5">The sequence shown here is derived from an EMBL/GenBank/DDBJ whole genome shotgun (WGS) entry which is preliminary data.</text>
</comment>
<dbReference type="GO" id="GO:0009982">
    <property type="term" value="F:pseudouridine synthase activity"/>
    <property type="evidence" value="ECO:0007669"/>
    <property type="project" value="InterPro"/>
</dbReference>
<evidence type="ECO:0000259" key="4">
    <source>
        <dbReference type="SMART" id="SM00363"/>
    </source>
</evidence>
<accession>A0AAV8ETJ6</accession>
<dbReference type="Pfam" id="PF01479">
    <property type="entry name" value="S4"/>
    <property type="match status" value="1"/>
</dbReference>
<sequence>MATFTSFPLPHLPSILAKPAPLFCRRLSLICFSSKTLILDLSPLSSSFSTIALLNPCNLHGTHGKVAVKAVSSVAFRHSTADAKAKPKPKKEKREIERSTVYTGKNVREGVAKSAPPKYSKAARRFYNEHIKAKSDKPDDGPQRLNKVLAAAGVASRRSSDELIFQGKVTVNGTVCTSPQTKVDISKDSIYVNGNRLPKRLPHKLYFAVNKPKGYICSCGEEPKSIISLFDEYLKGWHRKHQGIPKPRLYTVGRLDVATTGLIIVTNDGDFAQRLSHPSSQIPKEYIATINGVVNRRHLIAISEGTLIDGIKCVPDFVELLPTQGDASRPRLKIVVHEGRNHEVRELVKNAGLELSSLKRVRINRFRLPSDLGKHRISLVMVQLLYVLVCQSNLKLPTNIT</sequence>
<dbReference type="PANTHER" id="PTHR47683:SF2">
    <property type="entry name" value="RNA-BINDING S4 DOMAIN-CONTAINING PROTEIN"/>
    <property type="match status" value="1"/>
</dbReference>
<dbReference type="PROSITE" id="PS50889">
    <property type="entry name" value="S4"/>
    <property type="match status" value="1"/>
</dbReference>
<feature type="domain" description="RNA-binding S4" evidence="4">
    <location>
        <begin position="143"/>
        <end position="202"/>
    </location>
</feature>
<evidence type="ECO:0000256" key="3">
    <source>
        <dbReference type="PROSITE-ProRule" id="PRU00182"/>
    </source>
</evidence>
<keyword evidence="3" id="KW-0694">RNA-binding</keyword>
<dbReference type="AlphaFoldDB" id="A0AAV8ETJ6"/>
<dbReference type="CDD" id="cd02870">
    <property type="entry name" value="PseudoU_synth_RsuA_like"/>
    <property type="match status" value="1"/>
</dbReference>
<dbReference type="InterPro" id="IPR020103">
    <property type="entry name" value="PsdUridine_synth_cat_dom_sf"/>
</dbReference>
<dbReference type="GO" id="GO:0000489">
    <property type="term" value="P:maturation of SSU-rRNA from tetracistronic rRNA transcript (SSU-rRNA, LSU-rRNA, 4.5S-rRNA, 5S-rRNA)"/>
    <property type="evidence" value="ECO:0007669"/>
    <property type="project" value="TreeGrafter"/>
</dbReference>
<dbReference type="GO" id="GO:0003723">
    <property type="term" value="F:RNA binding"/>
    <property type="evidence" value="ECO:0007669"/>
    <property type="project" value="UniProtKB-KW"/>
</dbReference>
<dbReference type="Pfam" id="PF00849">
    <property type="entry name" value="PseudoU_synth_2"/>
    <property type="match status" value="1"/>
</dbReference>
<dbReference type="FunFam" id="3.30.70.1560:FF:000004">
    <property type="entry name" value="Ribosomal large subunit pseudouridine synthase B"/>
    <property type="match status" value="1"/>
</dbReference>
<organism evidence="5 6">
    <name type="scientific">Rhynchospora pubera</name>
    <dbReference type="NCBI Taxonomy" id="906938"/>
    <lineage>
        <taxon>Eukaryota</taxon>
        <taxon>Viridiplantae</taxon>
        <taxon>Streptophyta</taxon>
        <taxon>Embryophyta</taxon>
        <taxon>Tracheophyta</taxon>
        <taxon>Spermatophyta</taxon>
        <taxon>Magnoliopsida</taxon>
        <taxon>Liliopsida</taxon>
        <taxon>Poales</taxon>
        <taxon>Cyperaceae</taxon>
        <taxon>Cyperoideae</taxon>
        <taxon>Rhynchosporeae</taxon>
        <taxon>Rhynchospora</taxon>
    </lineage>
</organism>
<keyword evidence="2" id="KW-0413">Isomerase</keyword>
<dbReference type="Gene3D" id="3.30.70.1560">
    <property type="entry name" value="Alpha-L RNA-binding motif"/>
    <property type="match status" value="1"/>
</dbReference>
<dbReference type="InterPro" id="IPR018496">
    <property type="entry name" value="PsdUridine_synth_RsuA/RluB_CS"/>
</dbReference>
<dbReference type="InterPro" id="IPR006145">
    <property type="entry name" value="PsdUridine_synth_RsuA/RluA"/>
</dbReference>
<name>A0AAV8ETJ6_9POAL</name>
<proteinExistence type="inferred from homology"/>
<reference evidence="5" key="1">
    <citation type="submission" date="2022-08" db="EMBL/GenBank/DDBJ databases">
        <authorList>
            <person name="Marques A."/>
        </authorList>
    </citation>
    <scope>NUCLEOTIDE SEQUENCE</scope>
    <source>
        <strain evidence="5">RhyPub2mFocal</strain>
        <tissue evidence="5">Leaves</tissue>
    </source>
</reference>
<dbReference type="GO" id="GO:0032544">
    <property type="term" value="P:plastid translation"/>
    <property type="evidence" value="ECO:0007669"/>
    <property type="project" value="TreeGrafter"/>
</dbReference>
<gene>
    <name evidence="5" type="ORF">LUZ62_035744</name>
</gene>
<dbReference type="FunFam" id="3.10.290.10:FF:000003">
    <property type="entry name" value="Pseudouridine synthase"/>
    <property type="match status" value="1"/>
</dbReference>
<dbReference type="EMBL" id="JAMFTS010000002">
    <property type="protein sequence ID" value="KAJ4784498.1"/>
    <property type="molecule type" value="Genomic_DNA"/>
</dbReference>
<dbReference type="PROSITE" id="PS01149">
    <property type="entry name" value="PSI_RSU"/>
    <property type="match status" value="1"/>
</dbReference>
<dbReference type="FunFam" id="3.30.70.580:FF:000013">
    <property type="entry name" value="Ribosomal large subunit pseudouridine synthase B"/>
    <property type="match status" value="1"/>
</dbReference>
<dbReference type="GO" id="GO:0009507">
    <property type="term" value="C:chloroplast"/>
    <property type="evidence" value="ECO:0007669"/>
    <property type="project" value="TreeGrafter"/>
</dbReference>
<dbReference type="GO" id="GO:0000488">
    <property type="term" value="P:maturation of LSU-rRNA from tetracistronic rRNA transcript (SSU-rRNA, LSU-rRNA, 4.5S-rRNA, 5S-rRNA)"/>
    <property type="evidence" value="ECO:0007669"/>
    <property type="project" value="TreeGrafter"/>
</dbReference>
<dbReference type="CDD" id="cd00165">
    <property type="entry name" value="S4"/>
    <property type="match status" value="1"/>
</dbReference>
<evidence type="ECO:0000313" key="5">
    <source>
        <dbReference type="EMBL" id="KAJ4784498.1"/>
    </source>
</evidence>
<dbReference type="PANTHER" id="PTHR47683">
    <property type="entry name" value="PSEUDOURIDINE SYNTHASE FAMILY PROTEIN-RELATED"/>
    <property type="match status" value="1"/>
</dbReference>
<dbReference type="InterPro" id="IPR036986">
    <property type="entry name" value="S4_RNA-bd_sf"/>
</dbReference>